<evidence type="ECO:0000256" key="1">
    <source>
        <dbReference type="SAM" id="MobiDB-lite"/>
    </source>
</evidence>
<feature type="region of interest" description="Disordered" evidence="1">
    <location>
        <begin position="176"/>
        <end position="309"/>
    </location>
</feature>
<accession>A2G0C4</accession>
<evidence type="ECO:0000313" key="2">
    <source>
        <dbReference type="EMBL" id="EAX89399.1"/>
    </source>
</evidence>
<dbReference type="EMBL" id="DS114204">
    <property type="protein sequence ID" value="EAX89399.1"/>
    <property type="molecule type" value="Genomic_DNA"/>
</dbReference>
<feature type="region of interest" description="Disordered" evidence="1">
    <location>
        <begin position="358"/>
        <end position="476"/>
    </location>
</feature>
<feature type="compositionally biased region" description="Basic and acidic residues" evidence="1">
    <location>
        <begin position="244"/>
        <end position="256"/>
    </location>
</feature>
<dbReference type="VEuPathDB" id="TrichDB:TVAGG3_0893640"/>
<feature type="region of interest" description="Disordered" evidence="1">
    <location>
        <begin position="566"/>
        <end position="588"/>
    </location>
</feature>
<dbReference type="InParanoid" id="A2G0C4"/>
<dbReference type="RefSeq" id="XP_001302329.1">
    <property type="nucleotide sequence ID" value="XM_001302328.1"/>
</dbReference>
<feature type="compositionally biased region" description="Basic and acidic residues" evidence="1">
    <location>
        <begin position="199"/>
        <end position="224"/>
    </location>
</feature>
<name>A2G0C4_TRIV3</name>
<feature type="compositionally biased region" description="Polar residues" evidence="1">
    <location>
        <begin position="182"/>
        <end position="198"/>
    </location>
</feature>
<dbReference type="AlphaFoldDB" id="A2G0C4"/>
<dbReference type="VEuPathDB" id="TrichDB:TVAG_145070"/>
<feature type="compositionally biased region" description="Basic and acidic residues" evidence="1">
    <location>
        <begin position="358"/>
        <end position="375"/>
    </location>
</feature>
<proteinExistence type="predicted"/>
<reference evidence="2" key="1">
    <citation type="submission" date="2006-10" db="EMBL/GenBank/DDBJ databases">
        <authorList>
            <person name="Amadeo P."/>
            <person name="Zhao Q."/>
            <person name="Wortman J."/>
            <person name="Fraser-Liggett C."/>
            <person name="Carlton J."/>
        </authorList>
    </citation>
    <scope>NUCLEOTIDE SEQUENCE</scope>
    <source>
        <strain evidence="2">G3</strain>
    </source>
</reference>
<organism evidence="2 3">
    <name type="scientific">Trichomonas vaginalis (strain ATCC PRA-98 / G3)</name>
    <dbReference type="NCBI Taxonomy" id="412133"/>
    <lineage>
        <taxon>Eukaryota</taxon>
        <taxon>Metamonada</taxon>
        <taxon>Parabasalia</taxon>
        <taxon>Trichomonadida</taxon>
        <taxon>Trichomonadidae</taxon>
        <taxon>Trichomonas</taxon>
    </lineage>
</organism>
<feature type="compositionally biased region" description="Acidic residues" evidence="1">
    <location>
        <begin position="424"/>
        <end position="437"/>
    </location>
</feature>
<feature type="region of interest" description="Disordered" evidence="1">
    <location>
        <begin position="34"/>
        <end position="62"/>
    </location>
</feature>
<dbReference type="KEGG" id="tva:4747069"/>
<dbReference type="Proteomes" id="UP000001542">
    <property type="component" value="Unassembled WGS sequence"/>
</dbReference>
<sequence>MQHRNYYKESRNLEVNSELRLERLRSNLTNQYEKAMQSSERFEFGSSRKSRSKIKPPQQPEIPTVSRFNSIDKKDNSLLNRFSGNQGSPYFRKKYREADIKVAPKNEIRNANPRESILMSTRITLTSTITPKSKKDTKVLQNSVQNDSIDYSDTMINEQISKLEKELAYNNIGNIVNKKDNSSSLSDPKNTKKISQIRQKSENKPKKREIIQNTEEKAQKDTKPSKQMPITQKDKAFQKQPMPSRKEKNYTKKELNDEPDTVKAPTKQPIKAKISTNKKPISKKEPKIEPKEIKKITPIETNESKDDEKEYQKIHAVSLADDILHFNDDELEEEEEDSDIANVDEFFKNLMKKSEDIFARSNKIPENKPEKKSSDSEEGTPVPRKQPIKPSQIDSPNDYFHNEPKYDILPTQNTQEKVENNYYSEEEDEMNEEDEESAHEYANDNQSEEESFNYNKSFESSDQKIGESSEEIDLHQVTPKINRKSVIKSPTKEILDKFRKEKQVLLITPSNEQFQMEEEEYNEDIEDDKPLLQPLTREERLRMLNDRKQADEQLLNELLELGLNFEEEEEQSSGSPVFVSDPNSYSDM</sequence>
<protein>
    <submittedName>
        <fullName evidence="2">Uncharacterized protein</fullName>
    </submittedName>
</protein>
<feature type="compositionally biased region" description="Basic and acidic residues" evidence="1">
    <location>
        <begin position="282"/>
        <end position="309"/>
    </location>
</feature>
<keyword evidence="3" id="KW-1185">Reference proteome</keyword>
<reference evidence="2" key="2">
    <citation type="journal article" date="2007" name="Science">
        <title>Draft genome sequence of the sexually transmitted pathogen Trichomonas vaginalis.</title>
        <authorList>
            <person name="Carlton J.M."/>
            <person name="Hirt R.P."/>
            <person name="Silva J.C."/>
            <person name="Delcher A.L."/>
            <person name="Schatz M."/>
            <person name="Zhao Q."/>
            <person name="Wortman J.R."/>
            <person name="Bidwell S.L."/>
            <person name="Alsmark U.C.M."/>
            <person name="Besteiro S."/>
            <person name="Sicheritz-Ponten T."/>
            <person name="Noel C.J."/>
            <person name="Dacks J.B."/>
            <person name="Foster P.G."/>
            <person name="Simillion C."/>
            <person name="Van de Peer Y."/>
            <person name="Miranda-Saavedra D."/>
            <person name="Barton G.J."/>
            <person name="Westrop G.D."/>
            <person name="Mueller S."/>
            <person name="Dessi D."/>
            <person name="Fiori P.L."/>
            <person name="Ren Q."/>
            <person name="Paulsen I."/>
            <person name="Zhang H."/>
            <person name="Bastida-Corcuera F.D."/>
            <person name="Simoes-Barbosa A."/>
            <person name="Brown M.T."/>
            <person name="Hayes R.D."/>
            <person name="Mukherjee M."/>
            <person name="Okumura C.Y."/>
            <person name="Schneider R."/>
            <person name="Smith A.J."/>
            <person name="Vanacova S."/>
            <person name="Villalvazo M."/>
            <person name="Haas B.J."/>
            <person name="Pertea M."/>
            <person name="Feldblyum T.V."/>
            <person name="Utterback T.R."/>
            <person name="Shu C.L."/>
            <person name="Osoegawa K."/>
            <person name="de Jong P.J."/>
            <person name="Hrdy I."/>
            <person name="Horvathova L."/>
            <person name="Zubacova Z."/>
            <person name="Dolezal P."/>
            <person name="Malik S.B."/>
            <person name="Logsdon J.M. Jr."/>
            <person name="Henze K."/>
            <person name="Gupta A."/>
            <person name="Wang C.C."/>
            <person name="Dunne R.L."/>
            <person name="Upcroft J.A."/>
            <person name="Upcroft P."/>
            <person name="White O."/>
            <person name="Salzberg S.L."/>
            <person name="Tang P."/>
            <person name="Chiu C.-H."/>
            <person name="Lee Y.-S."/>
            <person name="Embley T.M."/>
            <person name="Coombs G.H."/>
            <person name="Mottram J.C."/>
            <person name="Tachezy J."/>
            <person name="Fraser-Liggett C.M."/>
            <person name="Johnson P.J."/>
        </authorList>
    </citation>
    <scope>NUCLEOTIDE SEQUENCE [LARGE SCALE GENOMIC DNA]</scope>
    <source>
        <strain evidence="2">G3</strain>
    </source>
</reference>
<evidence type="ECO:0000313" key="3">
    <source>
        <dbReference type="Proteomes" id="UP000001542"/>
    </source>
</evidence>
<feature type="region of interest" description="Disordered" evidence="1">
    <location>
        <begin position="510"/>
        <end position="531"/>
    </location>
</feature>
<feature type="compositionally biased region" description="Acidic residues" evidence="1">
    <location>
        <begin position="515"/>
        <end position="527"/>
    </location>
</feature>
<gene>
    <name evidence="2" type="ORF">TVAG_145070</name>
</gene>